<dbReference type="SUPFAM" id="SSF49373">
    <property type="entry name" value="Invasin/intimin cell-adhesion fragments"/>
    <property type="match status" value="1"/>
</dbReference>
<evidence type="ECO:0000313" key="2">
    <source>
        <dbReference type="EMBL" id="PDO11509.1"/>
    </source>
</evidence>
<proteinExistence type="predicted"/>
<dbReference type="InterPro" id="IPR003343">
    <property type="entry name" value="Big_2"/>
</dbReference>
<sequence length="366" mass="40781">MLNFFDFSSNDDFSTLLMLAGEDVRVNGEEKRVIITNEVINENFDDRRIHALFALNRGDVIEWEGKRFVVISEQNATRYSKYKAIMRRMPFEIVFNNNCYFVRSPAYVEALSFRMSFEKFLDLNENRIVVVVPENTETKKIKENARFFVNDDVFIVKTIDNYTKPGLINIYAEKDLIGTDDVNHIAGYGACRINFADEGIALTVGQSYPLAVNGLGPIRFESSDENVAVVNDQGIITAVGAGTATITARNATMTMIFDTVIVTVSNAVTYSISIEGSAEIYNNQTKTYTARVYANGVETTEKAVSWALFADDRVSSTTLATITSISGNSCTIKAGSNQIGYVQLRASLVDDPAVMAWLRIRVRSIL</sequence>
<organism evidence="2 3">
    <name type="scientific">Candidatus Reconcilbacillus cellulovorans</name>
    <dbReference type="NCBI Taxonomy" id="1906605"/>
    <lineage>
        <taxon>Bacteria</taxon>
        <taxon>Bacillati</taxon>
        <taxon>Bacillota</taxon>
        <taxon>Bacilli</taxon>
        <taxon>Bacillales</taxon>
        <taxon>Paenibacillaceae</taxon>
        <taxon>Candidatus Reconcilbacillus</taxon>
    </lineage>
</organism>
<gene>
    <name evidence="2" type="ORF">BLM47_01935</name>
</gene>
<dbReference type="InterPro" id="IPR008964">
    <property type="entry name" value="Invasin/intimin_cell_adhesion"/>
</dbReference>
<dbReference type="Gene3D" id="2.60.40.1080">
    <property type="match status" value="1"/>
</dbReference>
<comment type="caution">
    <text evidence="2">The sequence shown here is derived from an EMBL/GenBank/DDBJ whole genome shotgun (WGS) entry which is preliminary data.</text>
</comment>
<dbReference type="AlphaFoldDB" id="A0A2A6E3X9"/>
<protein>
    <recommendedName>
        <fullName evidence="1">BIG2 domain-containing protein</fullName>
    </recommendedName>
</protein>
<accession>A0A2A6E3X9</accession>
<dbReference type="Proteomes" id="UP000243688">
    <property type="component" value="Unassembled WGS sequence"/>
</dbReference>
<name>A0A2A6E3X9_9BACL</name>
<dbReference type="Pfam" id="PF02368">
    <property type="entry name" value="Big_2"/>
    <property type="match status" value="1"/>
</dbReference>
<evidence type="ECO:0000313" key="3">
    <source>
        <dbReference type="Proteomes" id="UP000243688"/>
    </source>
</evidence>
<feature type="domain" description="BIG2" evidence="1">
    <location>
        <begin position="211"/>
        <end position="248"/>
    </location>
</feature>
<evidence type="ECO:0000259" key="1">
    <source>
        <dbReference type="Pfam" id="PF02368"/>
    </source>
</evidence>
<dbReference type="EMBL" id="MOXJ01000002">
    <property type="protein sequence ID" value="PDO11509.1"/>
    <property type="molecule type" value="Genomic_DNA"/>
</dbReference>
<reference evidence="2 3" key="1">
    <citation type="submission" date="2016-12" db="EMBL/GenBank/DDBJ databases">
        <title>Candidatus Reconcilibacillus cellulovorans genome.</title>
        <authorList>
            <person name="Kolinko S."/>
            <person name="Wu Y.-W."/>
            <person name="Tachea F."/>
            <person name="Denzel E."/>
            <person name="Hiras J."/>
            <person name="Baecker N."/>
            <person name="Chan L.J."/>
            <person name="Eichorst S.A."/>
            <person name="Frey D."/>
            <person name="Adams P.D."/>
            <person name="Pray T."/>
            <person name="Tanjore D."/>
            <person name="Petzold C.J."/>
            <person name="Gladden J.M."/>
            <person name="Simmons B.A."/>
            <person name="Singer S.W."/>
        </authorList>
    </citation>
    <scope>NUCLEOTIDE SEQUENCE [LARGE SCALE GENOMIC DNA]</scope>
    <source>
        <strain evidence="2">JTherm</strain>
    </source>
</reference>